<dbReference type="PATRIC" id="fig|504832.7.peg.1891"/>
<keyword evidence="5" id="KW-0811">Translocation</keyword>
<dbReference type="PANTHER" id="PTHR30371">
    <property type="entry name" value="SEC-INDEPENDENT PROTEIN TRANSLOCASE PROTEIN TATC"/>
    <property type="match status" value="1"/>
</dbReference>
<dbReference type="OrthoDB" id="9777044at2"/>
<evidence type="ECO:0000313" key="8">
    <source>
        <dbReference type="Proteomes" id="UP000007730"/>
    </source>
</evidence>
<comment type="similarity">
    <text evidence="5">Belongs to the TatC family.</text>
</comment>
<dbReference type="STRING" id="504832.OCA5_c17670"/>
<feature type="transmembrane region" description="Helical" evidence="5">
    <location>
        <begin position="112"/>
        <end position="139"/>
    </location>
</feature>
<dbReference type="PRINTS" id="PR01840">
    <property type="entry name" value="TATCFAMILY"/>
</dbReference>
<evidence type="ECO:0000256" key="5">
    <source>
        <dbReference type="HAMAP-Rule" id="MF_00902"/>
    </source>
</evidence>
<dbReference type="AlphaFoldDB" id="B6JFP4"/>
<feature type="transmembrane region" description="Helical" evidence="5">
    <location>
        <begin position="168"/>
        <end position="194"/>
    </location>
</feature>
<dbReference type="EMBL" id="CP002826">
    <property type="protein sequence ID" value="AEI06481.1"/>
    <property type="molecule type" value="Genomic_DNA"/>
</dbReference>
<dbReference type="GO" id="GO:0009977">
    <property type="term" value="F:proton motive force dependent protein transmembrane transporter activity"/>
    <property type="evidence" value="ECO:0007669"/>
    <property type="project" value="TreeGrafter"/>
</dbReference>
<dbReference type="KEGG" id="oca:OCAR_6265"/>
<dbReference type="GO" id="GO:0033281">
    <property type="term" value="C:TAT protein transport complex"/>
    <property type="evidence" value="ECO:0007669"/>
    <property type="project" value="UniProtKB-UniRule"/>
</dbReference>
<keyword evidence="5" id="KW-1003">Cell membrane</keyword>
<comment type="subunit">
    <text evidence="5">The Tat system comprises two distinct complexes: a TatABC complex, containing multiple copies of TatA, TatB and TatC subunits, and a separate TatA complex, containing only TatA subunits. Substrates initially bind to the TatABC complex, which probably triggers association of the separate TatA complex to form the active translocon.</text>
</comment>
<dbReference type="HAMAP" id="MF_00902">
    <property type="entry name" value="TatC"/>
    <property type="match status" value="1"/>
</dbReference>
<keyword evidence="3 5" id="KW-1133">Transmembrane helix</keyword>
<protein>
    <recommendedName>
        <fullName evidence="5">Sec-independent protein translocase protein TatC</fullName>
    </recommendedName>
</protein>
<evidence type="ECO:0000313" key="7">
    <source>
        <dbReference type="EMBL" id="AEI06481.1"/>
    </source>
</evidence>
<name>B6JFP4_AFIC5</name>
<feature type="region of interest" description="Disordered" evidence="6">
    <location>
        <begin position="258"/>
        <end position="282"/>
    </location>
</feature>
<feature type="transmembrane region" description="Helical" evidence="5">
    <location>
        <begin position="79"/>
        <end position="100"/>
    </location>
</feature>
<dbReference type="PROSITE" id="PS01218">
    <property type="entry name" value="TATC"/>
    <property type="match status" value="1"/>
</dbReference>
<keyword evidence="5" id="KW-0813">Transport</keyword>
<evidence type="ECO:0000256" key="6">
    <source>
        <dbReference type="SAM" id="MobiDB-lite"/>
    </source>
</evidence>
<dbReference type="InterPro" id="IPR019820">
    <property type="entry name" value="Sec-indep_translocase_CS"/>
</dbReference>
<dbReference type="PANTHER" id="PTHR30371:SF0">
    <property type="entry name" value="SEC-INDEPENDENT PROTEIN TRANSLOCASE PROTEIN TATC, CHLOROPLASTIC-RELATED"/>
    <property type="match status" value="1"/>
</dbReference>
<evidence type="ECO:0000256" key="3">
    <source>
        <dbReference type="ARBA" id="ARBA00022989"/>
    </source>
</evidence>
<keyword evidence="4 5" id="KW-0472">Membrane</keyword>
<dbReference type="GO" id="GO:0065002">
    <property type="term" value="P:intracellular protein transmembrane transport"/>
    <property type="evidence" value="ECO:0007669"/>
    <property type="project" value="TreeGrafter"/>
</dbReference>
<comment type="function">
    <text evidence="5">Part of the twin-arginine translocation (Tat) system that transports large folded proteins containing a characteristic twin-arginine motif in their signal peptide across membranes. Together with TatB, TatC is part of a receptor directly interacting with Tat signal peptides.</text>
</comment>
<dbReference type="KEGG" id="ocg:OCA5_c17670"/>
<dbReference type="Pfam" id="PF00902">
    <property type="entry name" value="TatC"/>
    <property type="match status" value="1"/>
</dbReference>
<keyword evidence="2 5" id="KW-0812">Transmembrane</keyword>
<dbReference type="RefSeq" id="WP_012563404.1">
    <property type="nucleotide sequence ID" value="NC_011386.1"/>
</dbReference>
<feature type="transmembrane region" description="Helical" evidence="5">
    <location>
        <begin position="24"/>
        <end position="46"/>
    </location>
</feature>
<reference evidence="7 8" key="1">
    <citation type="journal article" date="2011" name="J. Bacteriol.">
        <title>Complete genome sequences of the chemolithoautotrophic Oligotropha carboxidovorans strains OM4 and OM5.</title>
        <authorList>
            <person name="Volland S."/>
            <person name="Rachinger M."/>
            <person name="Strittmatter A."/>
            <person name="Daniel R."/>
            <person name="Gottschalk G."/>
            <person name="Meyer O."/>
        </authorList>
    </citation>
    <scope>NUCLEOTIDE SEQUENCE [LARGE SCALE GENOMIC DNA]</scope>
    <source>
        <strain evidence="8">ATCC 49405 / DSM 1227 / KCTC 32145 / OM5</strain>
    </source>
</reference>
<keyword evidence="5" id="KW-0653">Protein transport</keyword>
<accession>B6JFP4</accession>
<comment type="subcellular location">
    <subcellularLocation>
        <location evidence="5">Cell inner membrane</location>
        <topology evidence="5">Multi-pass membrane protein</topology>
    </subcellularLocation>
    <subcellularLocation>
        <location evidence="1">Membrane</location>
        <topology evidence="1">Multi-pass membrane protein</topology>
    </subcellularLocation>
</comment>
<keyword evidence="5" id="KW-0997">Cell inner membrane</keyword>
<dbReference type="InterPro" id="IPR002033">
    <property type="entry name" value="TatC"/>
</dbReference>
<evidence type="ECO:0000256" key="4">
    <source>
        <dbReference type="ARBA" id="ARBA00023136"/>
    </source>
</evidence>
<feature type="transmembrane region" description="Helical" evidence="5">
    <location>
        <begin position="229"/>
        <end position="247"/>
    </location>
</feature>
<dbReference type="eggNOG" id="COG0805">
    <property type="taxonomic scope" value="Bacteria"/>
</dbReference>
<evidence type="ECO:0000256" key="2">
    <source>
        <dbReference type="ARBA" id="ARBA00022692"/>
    </source>
</evidence>
<sequence length="282" mass="31013">MSADDIEASKAPLMEHLIELRSRLIKALIGFAIAFALCFAFAKQIYNVLVWPFVWVAGPENAKFIYTALLEYFITQIKLALFGAGFISFPIIAAQIYKFVAPGLYKHERHAFLPYLIATPVFFLLGTVLVYFVVLPMLIRFSLGMQQLGGDDSVQIALLPKVGEYLSLMMSLVFAFGIAFQLPVILTLLGRIGVLTSKQLRDKRRYFIVGAFAIAAVLTPPDVLSQMSLAIPLLFLYEGSIYAVAIVEKKNAAKHKVQEEAAKASAEPPAETPPALPPAATE</sequence>
<feature type="compositionally biased region" description="Pro residues" evidence="6">
    <location>
        <begin position="270"/>
        <end position="282"/>
    </location>
</feature>
<evidence type="ECO:0000256" key="1">
    <source>
        <dbReference type="ARBA" id="ARBA00004141"/>
    </source>
</evidence>
<feature type="transmembrane region" description="Helical" evidence="5">
    <location>
        <begin position="206"/>
        <end position="223"/>
    </location>
</feature>
<dbReference type="HOGENOM" id="CLU_031942_1_0_5"/>
<keyword evidence="8" id="KW-1185">Reference proteome</keyword>
<dbReference type="Proteomes" id="UP000007730">
    <property type="component" value="Chromosome"/>
</dbReference>
<dbReference type="GO" id="GO:0043953">
    <property type="term" value="P:protein transport by the Tat complex"/>
    <property type="evidence" value="ECO:0007669"/>
    <property type="project" value="UniProtKB-UniRule"/>
</dbReference>
<organism evidence="7 8">
    <name type="scientific">Afipia carboxidovorans (strain ATCC 49405 / DSM 1227 / KCTC 32145 / OM5)</name>
    <name type="common">Oligotropha carboxidovorans</name>
    <dbReference type="NCBI Taxonomy" id="504832"/>
    <lineage>
        <taxon>Bacteria</taxon>
        <taxon>Pseudomonadati</taxon>
        <taxon>Pseudomonadota</taxon>
        <taxon>Alphaproteobacteria</taxon>
        <taxon>Hyphomicrobiales</taxon>
        <taxon>Nitrobacteraceae</taxon>
        <taxon>Afipia</taxon>
    </lineage>
</organism>
<gene>
    <name evidence="5 7" type="primary">tatC</name>
    <name evidence="7" type="ordered locus">OCA5_c17670</name>
</gene>
<dbReference type="NCBIfam" id="TIGR00945">
    <property type="entry name" value="tatC"/>
    <property type="match status" value="1"/>
</dbReference>
<proteinExistence type="inferred from homology"/>